<evidence type="ECO:0000256" key="2">
    <source>
        <dbReference type="ARBA" id="ARBA00022803"/>
    </source>
</evidence>
<sequence>MAIADFNQTLRIDPQSVDAYYNRGLAYFKQRNPQAAIKDFNQAIRINRNLADAYGNRGLAQYTLGDQTSAIADLEQAARLFRQQGNTQSYQQTQTLIQQVRQ</sequence>
<protein>
    <submittedName>
        <fullName evidence="4">Tetratricopeptide repeat protein</fullName>
    </submittedName>
</protein>
<dbReference type="GO" id="GO:0009279">
    <property type="term" value="C:cell outer membrane"/>
    <property type="evidence" value="ECO:0007669"/>
    <property type="project" value="TreeGrafter"/>
</dbReference>
<dbReference type="Pfam" id="PF00515">
    <property type="entry name" value="TPR_1"/>
    <property type="match status" value="1"/>
</dbReference>
<dbReference type="KEGG" id="csg:Cylst_1232"/>
<evidence type="ECO:0000313" key="5">
    <source>
        <dbReference type="Proteomes" id="UP000010475"/>
    </source>
</evidence>
<dbReference type="Pfam" id="PF13181">
    <property type="entry name" value="TPR_8"/>
    <property type="match status" value="1"/>
</dbReference>
<dbReference type="HOGENOM" id="CLU_151099_0_0_3"/>
<dbReference type="STRING" id="56107.Cylst_1232"/>
<dbReference type="PROSITE" id="PS50293">
    <property type="entry name" value="TPR_REGION"/>
    <property type="match status" value="1"/>
</dbReference>
<name>K9WUP9_9NOST</name>
<dbReference type="InterPro" id="IPR019734">
    <property type="entry name" value="TPR_rpt"/>
</dbReference>
<keyword evidence="5" id="KW-1185">Reference proteome</keyword>
<dbReference type="GO" id="GO:0046813">
    <property type="term" value="P:receptor-mediated virion attachment to host cell"/>
    <property type="evidence" value="ECO:0007669"/>
    <property type="project" value="TreeGrafter"/>
</dbReference>
<gene>
    <name evidence="4" type="ORF">Cylst_1232</name>
</gene>
<accession>K9WUP9</accession>
<evidence type="ECO:0000313" key="4">
    <source>
        <dbReference type="EMBL" id="AFZ23529.1"/>
    </source>
</evidence>
<reference evidence="4 5" key="1">
    <citation type="submission" date="2012-06" db="EMBL/GenBank/DDBJ databases">
        <title>Finished chromosome of genome of Cylindrospermum stagnale PCC 7417.</title>
        <authorList>
            <consortium name="US DOE Joint Genome Institute"/>
            <person name="Gugger M."/>
            <person name="Coursin T."/>
            <person name="Rippka R."/>
            <person name="Tandeau De Marsac N."/>
            <person name="Huntemann M."/>
            <person name="Wei C.-L."/>
            <person name="Han J."/>
            <person name="Detter J.C."/>
            <person name="Han C."/>
            <person name="Tapia R."/>
            <person name="Chen A."/>
            <person name="Kyrpides N."/>
            <person name="Mavromatis K."/>
            <person name="Markowitz V."/>
            <person name="Szeto E."/>
            <person name="Ivanova N."/>
            <person name="Pagani I."/>
            <person name="Pati A."/>
            <person name="Goodwin L."/>
            <person name="Nordberg H.P."/>
            <person name="Cantor M.N."/>
            <person name="Hua S.X."/>
            <person name="Woyke T."/>
            <person name="Kerfeld C.A."/>
        </authorList>
    </citation>
    <scope>NUCLEOTIDE SEQUENCE [LARGE SCALE GENOMIC DNA]</scope>
    <source>
        <strain evidence="4 5">PCC 7417</strain>
    </source>
</reference>
<dbReference type="InterPro" id="IPR050498">
    <property type="entry name" value="Ycf3"/>
</dbReference>
<organism evidence="4 5">
    <name type="scientific">Cylindrospermum stagnale PCC 7417</name>
    <dbReference type="NCBI Taxonomy" id="56107"/>
    <lineage>
        <taxon>Bacteria</taxon>
        <taxon>Bacillati</taxon>
        <taxon>Cyanobacteriota</taxon>
        <taxon>Cyanophyceae</taxon>
        <taxon>Nostocales</taxon>
        <taxon>Nostocaceae</taxon>
        <taxon>Cylindrospermum</taxon>
    </lineage>
</organism>
<dbReference type="SUPFAM" id="SSF48452">
    <property type="entry name" value="TPR-like"/>
    <property type="match status" value="1"/>
</dbReference>
<dbReference type="PANTHER" id="PTHR44858:SF1">
    <property type="entry name" value="UDP-N-ACETYLGLUCOSAMINE--PEPTIDE N-ACETYLGLUCOSAMINYLTRANSFERASE SPINDLY-RELATED"/>
    <property type="match status" value="1"/>
</dbReference>
<dbReference type="PATRIC" id="fig|56107.3.peg.1392"/>
<keyword evidence="1" id="KW-0677">Repeat</keyword>
<dbReference type="AlphaFoldDB" id="K9WUP9"/>
<dbReference type="eggNOG" id="COG0457">
    <property type="taxonomic scope" value="Bacteria"/>
</dbReference>
<dbReference type="EMBL" id="CP003642">
    <property type="protein sequence ID" value="AFZ23529.1"/>
    <property type="molecule type" value="Genomic_DNA"/>
</dbReference>
<evidence type="ECO:0000256" key="1">
    <source>
        <dbReference type="ARBA" id="ARBA00022737"/>
    </source>
</evidence>
<dbReference type="Proteomes" id="UP000010475">
    <property type="component" value="Chromosome"/>
</dbReference>
<feature type="repeat" description="TPR" evidence="3">
    <location>
        <begin position="17"/>
        <end position="50"/>
    </location>
</feature>
<dbReference type="Gene3D" id="1.25.40.10">
    <property type="entry name" value="Tetratricopeptide repeat domain"/>
    <property type="match status" value="1"/>
</dbReference>
<dbReference type="SMART" id="SM00028">
    <property type="entry name" value="TPR"/>
    <property type="match status" value="2"/>
</dbReference>
<evidence type="ECO:0000256" key="3">
    <source>
        <dbReference type="PROSITE-ProRule" id="PRU00339"/>
    </source>
</evidence>
<keyword evidence="2 3" id="KW-0802">TPR repeat</keyword>
<dbReference type="PANTHER" id="PTHR44858">
    <property type="entry name" value="TETRATRICOPEPTIDE REPEAT PROTEIN 6"/>
    <property type="match status" value="1"/>
</dbReference>
<dbReference type="PROSITE" id="PS50005">
    <property type="entry name" value="TPR"/>
    <property type="match status" value="1"/>
</dbReference>
<dbReference type="InterPro" id="IPR011990">
    <property type="entry name" value="TPR-like_helical_dom_sf"/>
</dbReference>
<proteinExistence type="predicted"/>